<comment type="caution">
    <text evidence="4">The sequence shown here is derived from an EMBL/GenBank/DDBJ whole genome shotgun (WGS) entry which is preliminary data.</text>
</comment>
<feature type="compositionally biased region" description="Polar residues" evidence="2">
    <location>
        <begin position="598"/>
        <end position="614"/>
    </location>
</feature>
<proteinExistence type="predicted"/>
<dbReference type="InterPro" id="IPR025724">
    <property type="entry name" value="GAG-pre-integrase_dom"/>
</dbReference>
<gene>
    <name evidence="4" type="ORF">Tci_054564</name>
</gene>
<evidence type="ECO:0000256" key="1">
    <source>
        <dbReference type="SAM" id="Coils"/>
    </source>
</evidence>
<feature type="region of interest" description="Disordered" evidence="2">
    <location>
        <begin position="558"/>
        <end position="614"/>
    </location>
</feature>
<reference evidence="4" key="1">
    <citation type="journal article" date="2019" name="Sci. Rep.">
        <title>Draft genome of Tanacetum cinerariifolium, the natural source of mosquito coil.</title>
        <authorList>
            <person name="Yamashiro T."/>
            <person name="Shiraishi A."/>
            <person name="Satake H."/>
            <person name="Nakayama K."/>
        </authorList>
    </citation>
    <scope>NUCLEOTIDE SEQUENCE</scope>
</reference>
<feature type="domain" description="GAG-pre-integrase" evidence="3">
    <location>
        <begin position="357"/>
        <end position="407"/>
    </location>
</feature>
<dbReference type="InterPro" id="IPR012337">
    <property type="entry name" value="RNaseH-like_sf"/>
</dbReference>
<keyword evidence="1" id="KW-0175">Coiled coil</keyword>
<feature type="compositionally biased region" description="Basic and acidic residues" evidence="2">
    <location>
        <begin position="582"/>
        <end position="595"/>
    </location>
</feature>
<dbReference type="SUPFAM" id="SSF53098">
    <property type="entry name" value="Ribonuclease H-like"/>
    <property type="match status" value="1"/>
</dbReference>
<sequence length="654" mass="74291">MEAGATTTMNAKLPILNPGEYDIWLMRIEQYFLMTDYSFWEVIKNGNKVLTKLVGLSEQTYEPTTAEEKQDRRNEMKARGTLLMALPNKDQLKFHSYQDAKLLMEAIEKRYRGNKESKKVQRTLLKRKYENFTASSLETLDQTFDKLQKLISQLELQGEIIQQEDMNLKLLRSLPSEWKTHALIWRNKAELETISLECRAPRNQDNRLRDSGRTTVPVETPKENALIAQDGIGGVNDSTTRERAVVNGNTGREIQVYNGLDPQKSQTLLFYVKGNPQQKEYKEKRVIDIGCSRHMIGYKCYLIDFKAFDGGFVSFGDGKGRISGKGKIKTGKLDFDDMYFCKELNQVLLRVPRKDNIYSVDLKSVVPTGGLTCLFAKATLDESNSWHRRPGHINFKTMNKLVKGNLREYSIARTPQQNRVAERRNRTPIEAARTMALVTKPHNKTPYELIRGRPPLIDFMKPFGCHVAILNTRDNLGKFEGKLMRDILLGTQWKWTNWLFDIDSLTISISYMLVVTRNQTNGIAGTKEKLVAGQDEKKKELEQEYILIPICTTGPLISQDAKDSAEDDGKKAPEVDVGEGLDNDRKDNQVSRSEDGSLFQQDRQTKHNNNTNDINTLSSLITAGPSFVNAASQIPLNVAGPSASTNAFKKHSFE</sequence>
<accession>A0A6L2N8P9</accession>
<dbReference type="PANTHER" id="PTHR35317:SF41">
    <property type="entry name" value="RNA-DIRECTED DNA POLYMERASE"/>
    <property type="match status" value="1"/>
</dbReference>
<organism evidence="4">
    <name type="scientific">Tanacetum cinerariifolium</name>
    <name type="common">Dalmatian daisy</name>
    <name type="synonym">Chrysanthemum cinerariifolium</name>
    <dbReference type="NCBI Taxonomy" id="118510"/>
    <lineage>
        <taxon>Eukaryota</taxon>
        <taxon>Viridiplantae</taxon>
        <taxon>Streptophyta</taxon>
        <taxon>Embryophyta</taxon>
        <taxon>Tracheophyta</taxon>
        <taxon>Spermatophyta</taxon>
        <taxon>Magnoliopsida</taxon>
        <taxon>eudicotyledons</taxon>
        <taxon>Gunneridae</taxon>
        <taxon>Pentapetalae</taxon>
        <taxon>asterids</taxon>
        <taxon>campanulids</taxon>
        <taxon>Asterales</taxon>
        <taxon>Asteraceae</taxon>
        <taxon>Asteroideae</taxon>
        <taxon>Anthemideae</taxon>
        <taxon>Anthemidinae</taxon>
        <taxon>Tanacetum</taxon>
    </lineage>
</organism>
<evidence type="ECO:0000259" key="3">
    <source>
        <dbReference type="Pfam" id="PF13976"/>
    </source>
</evidence>
<feature type="compositionally biased region" description="Basic and acidic residues" evidence="2">
    <location>
        <begin position="560"/>
        <end position="574"/>
    </location>
</feature>
<dbReference type="PANTHER" id="PTHR35317">
    <property type="entry name" value="OS04G0629600 PROTEIN"/>
    <property type="match status" value="1"/>
</dbReference>
<protein>
    <recommendedName>
        <fullName evidence="3">GAG-pre-integrase domain-containing protein</fullName>
    </recommendedName>
</protein>
<dbReference type="Pfam" id="PF14223">
    <property type="entry name" value="Retrotran_gag_2"/>
    <property type="match status" value="1"/>
</dbReference>
<evidence type="ECO:0000313" key="4">
    <source>
        <dbReference type="EMBL" id="GEU82586.1"/>
    </source>
</evidence>
<feature type="coiled-coil region" evidence="1">
    <location>
        <begin position="137"/>
        <end position="164"/>
    </location>
</feature>
<name>A0A6L2N8P9_TANCI</name>
<dbReference type="Pfam" id="PF13976">
    <property type="entry name" value="gag_pre-integrs"/>
    <property type="match status" value="1"/>
</dbReference>
<evidence type="ECO:0000256" key="2">
    <source>
        <dbReference type="SAM" id="MobiDB-lite"/>
    </source>
</evidence>
<dbReference type="EMBL" id="BKCJ010008509">
    <property type="protein sequence ID" value="GEU82586.1"/>
    <property type="molecule type" value="Genomic_DNA"/>
</dbReference>
<dbReference type="AlphaFoldDB" id="A0A6L2N8P9"/>